<evidence type="ECO:0000313" key="2">
    <source>
        <dbReference type="Proteomes" id="UP000033651"/>
    </source>
</evidence>
<protein>
    <submittedName>
        <fullName evidence="1">Enterotoxin</fullName>
    </submittedName>
</protein>
<evidence type="ECO:0000313" key="1">
    <source>
        <dbReference type="EMBL" id="KJV28890.1"/>
    </source>
</evidence>
<organism evidence="1 2">
    <name type="scientific">Luteibacter yeojuensis</name>
    <dbReference type="NCBI Taxonomy" id="345309"/>
    <lineage>
        <taxon>Bacteria</taxon>
        <taxon>Pseudomonadati</taxon>
        <taxon>Pseudomonadota</taxon>
        <taxon>Gammaproteobacteria</taxon>
        <taxon>Lysobacterales</taxon>
        <taxon>Rhodanobacteraceae</taxon>
        <taxon>Luteibacter</taxon>
    </lineage>
</organism>
<reference evidence="1 2" key="1">
    <citation type="submission" date="2015-03" db="EMBL/GenBank/DDBJ databases">
        <title>Draft genome sequence of Luteibacter yeojuensis strain SU11.</title>
        <authorList>
            <person name="Sulaiman J."/>
            <person name="Priya K."/>
            <person name="Chan K.-G."/>
        </authorList>
    </citation>
    <scope>NUCLEOTIDE SEQUENCE [LARGE SCALE GENOMIC DNA]</scope>
    <source>
        <strain evidence="1 2">SU11</strain>
    </source>
</reference>
<dbReference type="Gene3D" id="3.20.20.70">
    <property type="entry name" value="Aldolase class I"/>
    <property type="match status" value="1"/>
</dbReference>
<dbReference type="InterPro" id="IPR017853">
    <property type="entry name" value="GH"/>
</dbReference>
<dbReference type="SUPFAM" id="SSF51445">
    <property type="entry name" value="(Trans)glycosidases"/>
    <property type="match status" value="1"/>
</dbReference>
<dbReference type="EMBL" id="JZRB01000042">
    <property type="protein sequence ID" value="KJV28890.1"/>
    <property type="molecule type" value="Genomic_DNA"/>
</dbReference>
<keyword evidence="2" id="KW-1185">Reference proteome</keyword>
<dbReference type="Proteomes" id="UP000033651">
    <property type="component" value="Unassembled WGS sequence"/>
</dbReference>
<gene>
    <name evidence="1" type="ORF">VI08_16440</name>
</gene>
<sequence>MTLAPLAVADDFGTGAMTLAWKVADGKLTDVVVTDHVNQRELPIAVPFQLTMADDSVLGPNDFTLDGKVRSTTLKADPKASRGAERVPGKALQARFTDKAQRFRVDVQWVQREGSAYLREIVTITALKADEPVRRVDLLQAKLPDSEVVGSVDGSPVVSGRDWLGFENPLSKSQVAGGSKVQLWVERELPLRKGTSVTYSAAIGATHDNQLRRDFLTYIERERAHPYRTFLHYNSWYDIGYFTPYTEQQALERIHHVGEELATKRGVKLDSFLFDDGWDDYSGTWAFSKDFPRGFKPLAEAAKAYGAAPGMWLSPWGGYGPPSKERARRAGEAGYEIVDKGMALSGPKYYQRFHDVTMALVKDNGVNQFKFDGTGNANKVFPGSVFDSDFDAAIHLIDDLREAKPDLFINLTTGTLASPFWLMYADSIWRDGEDDELVGVGSKRERWITYRDRETYHNIVEKGPLFPLNSLMLHGIIYARENRKLNTDPGHDFANEVHSYFGSGTALQELYITPELLSDGDWDTLAEAARWSRANAGVLRDTHWVGGDPGRLDVYGWASWTPAKAILTLRNPSDAPQAFVIDLGRQLELPPGAKRVFQAKSPWKADAAQPAQTLDADKPSTVTLQPFQVMTLELTP</sequence>
<dbReference type="InterPro" id="IPR013785">
    <property type="entry name" value="Aldolase_TIM"/>
</dbReference>
<dbReference type="OrthoDB" id="3183911at2"/>
<dbReference type="AlphaFoldDB" id="A0A0F3KC95"/>
<dbReference type="PATRIC" id="fig|345309.4.peg.3068"/>
<proteinExistence type="predicted"/>
<name>A0A0F3KC95_9GAMM</name>
<accession>A0A0F3KC95</accession>
<comment type="caution">
    <text evidence="1">The sequence shown here is derived from an EMBL/GenBank/DDBJ whole genome shotgun (WGS) entry which is preliminary data.</text>
</comment>